<evidence type="ECO:0000313" key="12">
    <source>
        <dbReference type="EMBL" id="CCG09087.1"/>
    </source>
</evidence>
<name>H6SM72_PARPM</name>
<dbReference type="InterPro" id="IPR005118">
    <property type="entry name" value="TRCF_C"/>
</dbReference>
<dbReference type="InterPro" id="IPR048635">
    <property type="entry name" value="MFD_D3"/>
</dbReference>
<gene>
    <name evidence="9" type="primary">mfd</name>
    <name evidence="12" type="ORF">RSPPHO_02461</name>
</gene>
<comment type="similarity">
    <text evidence="9">In the C-terminal section; belongs to the helicase family. RecG subfamily.</text>
</comment>
<dbReference type="Pfam" id="PF00271">
    <property type="entry name" value="Helicase_C"/>
    <property type="match status" value="1"/>
</dbReference>
<dbReference type="HAMAP" id="MF_00969">
    <property type="entry name" value="TRCF"/>
    <property type="match status" value="1"/>
</dbReference>
<dbReference type="HOGENOM" id="CLU_005122_0_1_5"/>
<keyword evidence="4 9" id="KW-0378">Hydrolase</keyword>
<dbReference type="Gene3D" id="3.90.1150.50">
    <property type="entry name" value="Transcription-repair-coupling factor, D7 domain"/>
    <property type="match status" value="1"/>
</dbReference>
<dbReference type="eggNOG" id="COG1197">
    <property type="taxonomic scope" value="Bacteria"/>
</dbReference>
<sequence>MTARMGSTLVKTLLQTLPAARATLAGVPEGLDALILGRLVASGAPAVLHVARDDVRLARVAAAVAFFYPEIEVLEFPAWDCVPYDRVSPNSDIVATRLTTLCRLADAPVPPAAGRLVLTTASAILQRVPPRETLAAATFVLKVGARVATEALLDYLGRHGYGRAEQVMEPGEYAVRGGLIDLFAPGTAEPVRVDLFGDDVESLRRFDPVTQRTIGPLDALVLRPMSEVVLDKASISRFRSGYRELFGTPASNDSLYDSVSAGRPHLGMEHWLPLFHEGMDSLFAYVPEGPVTLDPGLDAALQGRLDQVMEYFEARTLVAQSTENTKGLGSDGAMIYHPLPPPRLFLDLDEFNRHLQPRPGGVFSPFVAVDVEAGGPVLDFKGRAGHDFGDVRARPGANVYDAVRAHAESLRGQGHRVVITAASLSARDRLAGVLREHGLAPVAPAETWAEALDKARKTQAVTVVTLPLERGFESPDLAVITEADILGDRLTRPVRKKRLGDRFIPDISALTEGDLVVHAEHGIGQYEGLETLTAGGAPHDCLRVLYVDNNRLYVPVENIDVLTRYGSEVAGVALDKLGGVAWQARKAKLKQRIRDMAEQLIKVAAVRQLKVGEVVVAPEGLYDEFAARFPYSETDDQLRAIAETLDDLASGRPMDRLVCGDVGFGKTEVALRAAFAGVMSGRQVAVVVPTTLLARQHYLTFRDRFQGLPVRVSQLSRLVTPRDTKLVKEELTRGTLDIVVGTHALLAKGIAFKNLGLLIIDEEQHFGVAHKERLKQLRTDVHVLTLTATPIPRTLQLALTGVREMSLIATPPVDRLAVRTFVLPYDPVVVREAILRERYRGGQCFYVCPRLSDIDQVMVRLQALVPDLRVAVAHGQMAASRLEEVMTAFAEGQYDVLLATNIIESGLDMPRVNTIIIHRADMFGLAQLYQLRGRVGRGRTRGYAYLTLPPGRTLSKAAMRRLEVMGTLDSLGAGFTLASHDLDIRGAGNLLGDEQSGHIKEVGIELYQQMLEEAVAAARDGAGESDESDWSPQIQLGTPILIPEAYVPDLGLRLGFYRRIATVGSEADVDELAAEMTDRFGPVPPEVENLLRVVTIKVWCRQANVEKVDAGPKGAVLAFRDNSFPNPAGLVRFIGQHVATVKLRPDHRLVVRRDWEGPKHRLDGLTSLMRALAGIAREG</sequence>
<dbReference type="Pfam" id="PF00270">
    <property type="entry name" value="DEAD"/>
    <property type="match status" value="1"/>
</dbReference>
<dbReference type="Gene3D" id="3.40.50.300">
    <property type="entry name" value="P-loop containing nucleotide triphosphate hydrolases"/>
    <property type="match status" value="2"/>
</dbReference>
<feature type="domain" description="Helicase ATP-binding" evidence="10">
    <location>
        <begin position="647"/>
        <end position="808"/>
    </location>
</feature>
<dbReference type="InterPro" id="IPR037235">
    <property type="entry name" value="TRCF-like_C_D7"/>
</dbReference>
<keyword evidence="3 9" id="KW-0227">DNA damage</keyword>
<comment type="similarity">
    <text evidence="9">In the N-terminal section; belongs to the UvrB family.</text>
</comment>
<evidence type="ECO:0000256" key="8">
    <source>
        <dbReference type="ARBA" id="ARBA00023204"/>
    </source>
</evidence>
<feature type="domain" description="Helicase C-terminal" evidence="11">
    <location>
        <begin position="829"/>
        <end position="983"/>
    </location>
</feature>
<evidence type="ECO:0000256" key="3">
    <source>
        <dbReference type="ARBA" id="ARBA00022763"/>
    </source>
</evidence>
<dbReference type="SMART" id="SM00982">
    <property type="entry name" value="TRCF"/>
    <property type="match status" value="1"/>
</dbReference>
<dbReference type="PROSITE" id="PS51194">
    <property type="entry name" value="HELICASE_CTER"/>
    <property type="match status" value="1"/>
</dbReference>
<keyword evidence="1 9" id="KW-0963">Cytoplasm</keyword>
<dbReference type="SMART" id="SM01058">
    <property type="entry name" value="CarD_TRCF"/>
    <property type="match status" value="1"/>
</dbReference>
<dbReference type="PANTHER" id="PTHR47964:SF1">
    <property type="entry name" value="ATP-DEPENDENT DNA HELICASE HOMOLOG RECG, CHLOROPLASTIC"/>
    <property type="match status" value="1"/>
</dbReference>
<keyword evidence="5" id="KW-0347">Helicase</keyword>
<dbReference type="GO" id="GO:0003678">
    <property type="term" value="F:DNA helicase activity"/>
    <property type="evidence" value="ECO:0007669"/>
    <property type="project" value="TreeGrafter"/>
</dbReference>
<evidence type="ECO:0000256" key="2">
    <source>
        <dbReference type="ARBA" id="ARBA00022741"/>
    </source>
</evidence>
<dbReference type="PATRIC" id="fig|1150469.3.peg.2792"/>
<keyword evidence="6 9" id="KW-0067">ATP-binding</keyword>
<dbReference type="InterPro" id="IPR047112">
    <property type="entry name" value="RecG/Mfd"/>
</dbReference>
<dbReference type="KEGG" id="rpm:RSPPHO_02461"/>
<accession>H6SM72</accession>
<dbReference type="Pfam" id="PF02559">
    <property type="entry name" value="CarD_TRCF_RID"/>
    <property type="match status" value="1"/>
</dbReference>
<evidence type="ECO:0000256" key="4">
    <source>
        <dbReference type="ARBA" id="ARBA00022801"/>
    </source>
</evidence>
<dbReference type="InterPro" id="IPR027417">
    <property type="entry name" value="P-loop_NTPase"/>
</dbReference>
<dbReference type="GO" id="GO:0000716">
    <property type="term" value="P:transcription-coupled nucleotide-excision repair, DNA damage recognition"/>
    <property type="evidence" value="ECO:0007669"/>
    <property type="project" value="UniProtKB-UniRule"/>
</dbReference>
<dbReference type="InterPro" id="IPR001650">
    <property type="entry name" value="Helicase_C-like"/>
</dbReference>
<keyword evidence="13" id="KW-1185">Reference proteome</keyword>
<dbReference type="Pfam" id="PF17757">
    <property type="entry name" value="UvrB_inter"/>
    <property type="match status" value="1"/>
</dbReference>
<dbReference type="EMBL" id="HE663493">
    <property type="protein sequence ID" value="CCG09087.1"/>
    <property type="molecule type" value="Genomic_DNA"/>
</dbReference>
<dbReference type="Pfam" id="PF03461">
    <property type="entry name" value="TRCF"/>
    <property type="match status" value="1"/>
</dbReference>
<dbReference type="InterPro" id="IPR011545">
    <property type="entry name" value="DEAD/DEAH_box_helicase_dom"/>
</dbReference>
<dbReference type="InterPro" id="IPR004576">
    <property type="entry name" value="Mfd"/>
</dbReference>
<dbReference type="GO" id="GO:0005737">
    <property type="term" value="C:cytoplasm"/>
    <property type="evidence" value="ECO:0007669"/>
    <property type="project" value="UniProtKB-SubCell"/>
</dbReference>
<evidence type="ECO:0000313" key="13">
    <source>
        <dbReference type="Proteomes" id="UP000033220"/>
    </source>
</evidence>
<dbReference type="CDD" id="cd17991">
    <property type="entry name" value="DEXHc_TRCF"/>
    <property type="match status" value="1"/>
</dbReference>
<dbReference type="SMART" id="SM00487">
    <property type="entry name" value="DEXDc"/>
    <property type="match status" value="1"/>
</dbReference>
<keyword evidence="2 9" id="KW-0547">Nucleotide-binding</keyword>
<reference evidence="12 13" key="1">
    <citation type="submission" date="2012-02" db="EMBL/GenBank/DDBJ databases">
        <title>Shotgun genome sequence of Phaeospirillum photometricum DSM 122.</title>
        <authorList>
            <person name="Duquesne K."/>
            <person name="Sturgis J."/>
        </authorList>
    </citation>
    <scope>NUCLEOTIDE SEQUENCE [LARGE SCALE GENOMIC DNA]</scope>
    <source>
        <strain evidence="13">DSM122</strain>
    </source>
</reference>
<dbReference type="PANTHER" id="PTHR47964">
    <property type="entry name" value="ATP-DEPENDENT DNA HELICASE HOMOLOG RECG, CHLOROPLASTIC"/>
    <property type="match status" value="1"/>
</dbReference>
<evidence type="ECO:0000256" key="7">
    <source>
        <dbReference type="ARBA" id="ARBA00023125"/>
    </source>
</evidence>
<evidence type="ECO:0000256" key="6">
    <source>
        <dbReference type="ARBA" id="ARBA00022840"/>
    </source>
</evidence>
<dbReference type="GO" id="GO:0016787">
    <property type="term" value="F:hydrolase activity"/>
    <property type="evidence" value="ECO:0007669"/>
    <property type="project" value="UniProtKB-KW"/>
</dbReference>
<organism evidence="12 13">
    <name type="scientific">Pararhodospirillum photometricum DSM 122</name>
    <dbReference type="NCBI Taxonomy" id="1150469"/>
    <lineage>
        <taxon>Bacteria</taxon>
        <taxon>Pseudomonadati</taxon>
        <taxon>Pseudomonadota</taxon>
        <taxon>Alphaproteobacteria</taxon>
        <taxon>Rhodospirillales</taxon>
        <taxon>Rhodospirillaceae</taxon>
        <taxon>Pararhodospirillum</taxon>
    </lineage>
</organism>
<evidence type="ECO:0000259" key="11">
    <source>
        <dbReference type="PROSITE" id="PS51194"/>
    </source>
</evidence>
<dbReference type="EC" id="3.6.4.-" evidence="9"/>
<dbReference type="GO" id="GO:0003684">
    <property type="term" value="F:damaged DNA binding"/>
    <property type="evidence" value="ECO:0007669"/>
    <property type="project" value="InterPro"/>
</dbReference>
<comment type="function">
    <text evidence="9">Couples transcription and DNA repair by recognizing RNA polymerase (RNAP) stalled at DNA lesions. Mediates ATP-dependent release of RNAP and its truncated transcript from the DNA, and recruitment of nucleotide excision repair machinery to the damaged site.</text>
</comment>
<dbReference type="GO" id="GO:0006355">
    <property type="term" value="P:regulation of DNA-templated transcription"/>
    <property type="evidence" value="ECO:0007669"/>
    <property type="project" value="UniProtKB-UniRule"/>
</dbReference>
<protein>
    <recommendedName>
        <fullName evidence="9">Transcription-repair-coupling factor</fullName>
        <shortName evidence="9">TRCF</shortName>
        <ecNumber evidence="9">3.6.4.-</ecNumber>
    </recommendedName>
</protein>
<proteinExistence type="inferred from homology"/>
<dbReference type="GO" id="GO:0005524">
    <property type="term" value="F:ATP binding"/>
    <property type="evidence" value="ECO:0007669"/>
    <property type="project" value="UniProtKB-UniRule"/>
</dbReference>
<dbReference type="InterPro" id="IPR041471">
    <property type="entry name" value="UvrB_inter"/>
</dbReference>
<evidence type="ECO:0000256" key="5">
    <source>
        <dbReference type="ARBA" id="ARBA00022806"/>
    </source>
</evidence>
<evidence type="ECO:0000256" key="9">
    <source>
        <dbReference type="HAMAP-Rule" id="MF_00969"/>
    </source>
</evidence>
<dbReference type="PROSITE" id="PS51192">
    <property type="entry name" value="HELICASE_ATP_BIND_1"/>
    <property type="match status" value="1"/>
</dbReference>
<dbReference type="SMART" id="SM00490">
    <property type="entry name" value="HELICc"/>
    <property type="match status" value="1"/>
</dbReference>
<dbReference type="Pfam" id="PF21132">
    <property type="entry name" value="MFD_D3"/>
    <property type="match status" value="1"/>
</dbReference>
<dbReference type="Gene3D" id="3.40.50.11180">
    <property type="match status" value="1"/>
</dbReference>
<dbReference type="STRING" id="1150469.RSPPHO_02461"/>
<dbReference type="SUPFAM" id="SSF141259">
    <property type="entry name" value="CarD-like"/>
    <property type="match status" value="1"/>
</dbReference>
<dbReference type="NCBIfam" id="TIGR00580">
    <property type="entry name" value="mfd"/>
    <property type="match status" value="1"/>
</dbReference>
<dbReference type="InterPro" id="IPR003711">
    <property type="entry name" value="CarD-like/TRCF_RID"/>
</dbReference>
<keyword evidence="7 9" id="KW-0238">DNA-binding</keyword>
<evidence type="ECO:0000259" key="10">
    <source>
        <dbReference type="PROSITE" id="PS51192"/>
    </source>
</evidence>
<evidence type="ECO:0000256" key="1">
    <source>
        <dbReference type="ARBA" id="ARBA00022490"/>
    </source>
</evidence>
<dbReference type="AlphaFoldDB" id="H6SM72"/>
<dbReference type="InterPro" id="IPR014001">
    <property type="entry name" value="Helicase_ATP-bd"/>
</dbReference>
<dbReference type="SUPFAM" id="SSF52540">
    <property type="entry name" value="P-loop containing nucleoside triphosphate hydrolases"/>
    <property type="match status" value="4"/>
</dbReference>
<dbReference type="Gene3D" id="3.40.50.11140">
    <property type="match status" value="1"/>
</dbReference>
<keyword evidence="8 9" id="KW-0234">DNA repair</keyword>
<dbReference type="InterPro" id="IPR036101">
    <property type="entry name" value="CarD-like/TRCF_RID_sf"/>
</dbReference>
<dbReference type="Gene3D" id="2.40.10.170">
    <property type="match status" value="1"/>
</dbReference>
<dbReference type="SUPFAM" id="SSF143517">
    <property type="entry name" value="TRCF domain-like"/>
    <property type="match status" value="1"/>
</dbReference>
<dbReference type="Gene3D" id="3.30.2060.10">
    <property type="entry name" value="Penicillin-binding protein 1b domain"/>
    <property type="match status" value="1"/>
</dbReference>
<comment type="subcellular location">
    <subcellularLocation>
        <location evidence="9">Cytoplasm</location>
    </subcellularLocation>
</comment>
<dbReference type="Proteomes" id="UP000033220">
    <property type="component" value="Chromosome DSM 122"/>
</dbReference>